<feature type="transmembrane region" description="Helical" evidence="1">
    <location>
        <begin position="348"/>
        <end position="366"/>
    </location>
</feature>
<sequence>QRLVEGASSLELYRQQFGTLLNDMKAGRAVFKAIQKFALLSPLTLRETLEGTKALMSFGHSFGAIIKKNTGLLANMTKATIFSGKSMVQTIEALEKLRSGTLIQRSLTPVRITPDFFRRAGLKMQGKRPVLADTNPAELYKRVMIQIRKEYVKFKPEKLMQTQIANIIDYWDIMWMNLGDATRGGIETILKMVTGFLEKLSEFAASPAVKKAFDDLFDNVLIPMGEKANDILDDLIKYLNENPDGLSKAVRVLTTSLKAMVAVFVGSNILAVLASLGIVGASGAGMVAQIGAGLGKQGTIIHNVAKGTKLQAMMRGTPGVMLAGTDLQKGWGQIGRYMTAFAKNVVKMLPWIVLAAGFAIGLVRQWENLSKNIGRIWDAIIE</sequence>
<dbReference type="EMBL" id="LAZR01057884">
    <property type="protein sequence ID" value="KKK71108.1"/>
    <property type="molecule type" value="Genomic_DNA"/>
</dbReference>
<feature type="non-terminal residue" evidence="2">
    <location>
        <position position="382"/>
    </location>
</feature>
<name>A0A0F8XQ50_9ZZZZ</name>
<accession>A0A0F8XQ50</accession>
<dbReference type="AlphaFoldDB" id="A0A0F8XQ50"/>
<evidence type="ECO:0000256" key="1">
    <source>
        <dbReference type="SAM" id="Phobius"/>
    </source>
</evidence>
<feature type="transmembrane region" description="Helical" evidence="1">
    <location>
        <begin position="257"/>
        <end position="279"/>
    </location>
</feature>
<evidence type="ECO:0000313" key="2">
    <source>
        <dbReference type="EMBL" id="KKK71108.1"/>
    </source>
</evidence>
<keyword evidence="1" id="KW-0472">Membrane</keyword>
<protein>
    <submittedName>
        <fullName evidence="2">Uncharacterized protein</fullName>
    </submittedName>
</protein>
<keyword evidence="1" id="KW-0812">Transmembrane</keyword>
<comment type="caution">
    <text evidence="2">The sequence shown here is derived from an EMBL/GenBank/DDBJ whole genome shotgun (WGS) entry which is preliminary data.</text>
</comment>
<feature type="non-terminal residue" evidence="2">
    <location>
        <position position="1"/>
    </location>
</feature>
<organism evidence="2">
    <name type="scientific">marine sediment metagenome</name>
    <dbReference type="NCBI Taxonomy" id="412755"/>
    <lineage>
        <taxon>unclassified sequences</taxon>
        <taxon>metagenomes</taxon>
        <taxon>ecological metagenomes</taxon>
    </lineage>
</organism>
<reference evidence="2" key="1">
    <citation type="journal article" date="2015" name="Nature">
        <title>Complex archaea that bridge the gap between prokaryotes and eukaryotes.</title>
        <authorList>
            <person name="Spang A."/>
            <person name="Saw J.H."/>
            <person name="Jorgensen S.L."/>
            <person name="Zaremba-Niedzwiedzka K."/>
            <person name="Martijn J."/>
            <person name="Lind A.E."/>
            <person name="van Eijk R."/>
            <person name="Schleper C."/>
            <person name="Guy L."/>
            <person name="Ettema T.J."/>
        </authorList>
    </citation>
    <scope>NUCLEOTIDE SEQUENCE</scope>
</reference>
<keyword evidence="1" id="KW-1133">Transmembrane helix</keyword>
<proteinExistence type="predicted"/>
<gene>
    <name evidence="2" type="ORF">LCGC14_2917260</name>
</gene>